<evidence type="ECO:0000256" key="1">
    <source>
        <dbReference type="SAM" id="MobiDB-lite"/>
    </source>
</evidence>
<dbReference type="Proteomes" id="UP000016931">
    <property type="component" value="Unassembled WGS sequence"/>
</dbReference>
<feature type="region of interest" description="Disordered" evidence="1">
    <location>
        <begin position="97"/>
        <end position="120"/>
    </location>
</feature>
<protein>
    <submittedName>
        <fullName evidence="2">Uncharacterized protein</fullName>
    </submittedName>
</protein>
<dbReference type="GeneID" id="27903488"/>
<reference evidence="2 3" key="1">
    <citation type="journal article" date="2012" name="PLoS Pathog.">
        <title>Diverse lifestyles and strategies of plant pathogenesis encoded in the genomes of eighteen Dothideomycetes fungi.</title>
        <authorList>
            <person name="Ohm R.A."/>
            <person name="Feau N."/>
            <person name="Henrissat B."/>
            <person name="Schoch C.L."/>
            <person name="Horwitz B.A."/>
            <person name="Barry K.W."/>
            <person name="Condon B.J."/>
            <person name="Copeland A.C."/>
            <person name="Dhillon B."/>
            <person name="Glaser F."/>
            <person name="Hesse C.N."/>
            <person name="Kosti I."/>
            <person name="LaButti K."/>
            <person name="Lindquist E.A."/>
            <person name="Lucas S."/>
            <person name="Salamov A.A."/>
            <person name="Bradshaw R.E."/>
            <person name="Ciuffetti L."/>
            <person name="Hamelin R.C."/>
            <person name="Kema G.H.J."/>
            <person name="Lawrence C."/>
            <person name="Scott J.A."/>
            <person name="Spatafora J.W."/>
            <person name="Turgeon B.G."/>
            <person name="de Wit P.J.G.M."/>
            <person name="Zhong S."/>
            <person name="Goodwin S.B."/>
            <person name="Grigoriev I.V."/>
        </authorList>
    </citation>
    <scope>NUCLEOTIDE SEQUENCE [LARGE SCALE GENOMIC DNA]</scope>
    <source>
        <strain evidence="2 3">SO2202</strain>
    </source>
</reference>
<sequence length="205" mass="23058">MLVTQGATQDPPFVCTPLEMAPSTKKRFQREQIQTKRYRDMVIAYATILELLQKSPLPASLLARVLGITPHQARYRMSLIQEDVTSLKQAFVDGKCQVGRPTRKSPTKKSPRVKGETVPSKFQAAPHATCPFDNAPHVSMTPSKDDDPFTPYWSPTFVWTPGLPWPYEIYQTPMYNTGDVSRPQTPAADSKFINPQVLTITNSTY</sequence>
<evidence type="ECO:0000313" key="3">
    <source>
        <dbReference type="Proteomes" id="UP000016931"/>
    </source>
</evidence>
<dbReference type="RefSeq" id="XP_016758811.1">
    <property type="nucleotide sequence ID" value="XM_016906351.1"/>
</dbReference>
<gene>
    <name evidence="2" type="ORF">SEPMUDRAFT_150716</name>
</gene>
<feature type="compositionally biased region" description="Basic residues" evidence="1">
    <location>
        <begin position="101"/>
        <end position="112"/>
    </location>
</feature>
<name>N1QEB2_SPHMS</name>
<organism evidence="2 3">
    <name type="scientific">Sphaerulina musiva (strain SO2202)</name>
    <name type="common">Poplar stem canker fungus</name>
    <name type="synonym">Septoria musiva</name>
    <dbReference type="NCBI Taxonomy" id="692275"/>
    <lineage>
        <taxon>Eukaryota</taxon>
        <taxon>Fungi</taxon>
        <taxon>Dikarya</taxon>
        <taxon>Ascomycota</taxon>
        <taxon>Pezizomycotina</taxon>
        <taxon>Dothideomycetes</taxon>
        <taxon>Dothideomycetidae</taxon>
        <taxon>Mycosphaerellales</taxon>
        <taxon>Mycosphaerellaceae</taxon>
        <taxon>Sphaerulina</taxon>
    </lineage>
</organism>
<dbReference type="EMBL" id="KB456267">
    <property type="protein sequence ID" value="EMF10690.1"/>
    <property type="molecule type" value="Genomic_DNA"/>
</dbReference>
<proteinExistence type="predicted"/>
<accession>N1QEB2</accession>
<evidence type="ECO:0000313" key="2">
    <source>
        <dbReference type="EMBL" id="EMF10690.1"/>
    </source>
</evidence>
<dbReference type="AlphaFoldDB" id="N1QEB2"/>
<keyword evidence="3" id="KW-1185">Reference proteome</keyword>
<dbReference type="HOGENOM" id="CLU_1338252_0_0_1"/>